<organism evidence="1 2">
    <name type="scientific">Magnetofaba australis IT-1</name>
    <dbReference type="NCBI Taxonomy" id="1434232"/>
    <lineage>
        <taxon>Bacteria</taxon>
        <taxon>Pseudomonadati</taxon>
        <taxon>Pseudomonadota</taxon>
        <taxon>Magnetococcia</taxon>
        <taxon>Magnetococcales</taxon>
        <taxon>Magnetococcaceae</taxon>
        <taxon>Magnetofaba</taxon>
    </lineage>
</organism>
<sequence length="128" mass="13876">MALYFNDNIRNNMLNTLRNYISGWCYVYSGTKPPNSDYPAPPTYLVRFQMQFSNASGGKMSLSNAPVAGEVVSTGTATWFRIDNGSYKLDGSITTEGGGGDAILDNVNLTAGEMVTLKKMDFSIPNPA</sequence>
<dbReference type="OrthoDB" id="3541940at2"/>
<comment type="caution">
    <text evidence="1">The sequence shown here is derived from an EMBL/GenBank/DDBJ whole genome shotgun (WGS) entry which is preliminary data.</text>
</comment>
<dbReference type="Proteomes" id="UP000194003">
    <property type="component" value="Unassembled WGS sequence"/>
</dbReference>
<evidence type="ECO:0000313" key="1">
    <source>
        <dbReference type="EMBL" id="OSM07648.1"/>
    </source>
</evidence>
<proteinExistence type="predicted"/>
<accession>A0A1Y2KAA1</accession>
<protein>
    <submittedName>
        <fullName evidence="1">Uncharacterized protein</fullName>
    </submittedName>
</protein>
<gene>
    <name evidence="1" type="ORF">MAIT1_04591</name>
</gene>
<dbReference type="AlphaFoldDB" id="A0A1Y2KAA1"/>
<name>A0A1Y2KAA1_9PROT</name>
<dbReference type="RefSeq" id="WP_085440179.1">
    <property type="nucleotide sequence ID" value="NZ_LVJN01000012.1"/>
</dbReference>
<reference evidence="1 2" key="1">
    <citation type="journal article" date="2016" name="BMC Genomics">
        <title>Combined genomic and structural analyses of a cultured magnetotactic bacterium reveals its niche adaptation to a dynamic environment.</title>
        <authorList>
            <person name="Araujo A.C."/>
            <person name="Morillo V."/>
            <person name="Cypriano J."/>
            <person name="Teixeira L.C."/>
            <person name="Leao P."/>
            <person name="Lyra S."/>
            <person name="Almeida L.G."/>
            <person name="Bazylinski D.A."/>
            <person name="Vasconcellos A.T."/>
            <person name="Abreu F."/>
            <person name="Lins U."/>
        </authorList>
    </citation>
    <scope>NUCLEOTIDE SEQUENCE [LARGE SCALE GENOMIC DNA]</scope>
    <source>
        <strain evidence="1 2">IT-1</strain>
    </source>
</reference>
<dbReference type="EMBL" id="LVJN01000012">
    <property type="protein sequence ID" value="OSM07648.1"/>
    <property type="molecule type" value="Genomic_DNA"/>
</dbReference>
<dbReference type="STRING" id="1434232.MAIT1_04591"/>
<keyword evidence="2" id="KW-1185">Reference proteome</keyword>
<evidence type="ECO:0000313" key="2">
    <source>
        <dbReference type="Proteomes" id="UP000194003"/>
    </source>
</evidence>